<evidence type="ECO:0000256" key="1">
    <source>
        <dbReference type="SAM" id="Coils"/>
    </source>
</evidence>
<name>A0A9P0IW53_APHGO</name>
<organism evidence="2 3">
    <name type="scientific">Aphis gossypii</name>
    <name type="common">Cotton aphid</name>
    <dbReference type="NCBI Taxonomy" id="80765"/>
    <lineage>
        <taxon>Eukaryota</taxon>
        <taxon>Metazoa</taxon>
        <taxon>Ecdysozoa</taxon>
        <taxon>Arthropoda</taxon>
        <taxon>Hexapoda</taxon>
        <taxon>Insecta</taxon>
        <taxon>Pterygota</taxon>
        <taxon>Neoptera</taxon>
        <taxon>Paraneoptera</taxon>
        <taxon>Hemiptera</taxon>
        <taxon>Sternorrhyncha</taxon>
        <taxon>Aphidomorpha</taxon>
        <taxon>Aphidoidea</taxon>
        <taxon>Aphididae</taxon>
        <taxon>Aphidini</taxon>
        <taxon>Aphis</taxon>
        <taxon>Aphis</taxon>
    </lineage>
</organism>
<dbReference type="Proteomes" id="UP001154329">
    <property type="component" value="Chromosome 2"/>
</dbReference>
<accession>A0A9P0IW53</accession>
<sequence length="365" mass="42267">MGSSIKENHSRNGSEISLIQSTKGYNIIDVQNDQKDTENCLKRFKQEYNDLMKQKNEIRSIKSSTNNIVIETISPKISSKSIESSNINLCSSDEFSISNLTDLSSNNTIELVEIADNSTTSDSNFDMSQYIDKQENCNKEKIGCLHAKSIIKNEENRKNENILKHEINPHADKHEKCNKEKIGCLHAESIIKNEKNRKSENIQKYEEDRIKFYGMLDGLNNEIKKIKELFLKNTNSYSFFNNNNSNNPITNRSTEMSAGEDFIDNEKCRSIEKMMHKNSTDHDLCSKSKFNTNQSIIKGVFQNNEDCMNTQNTYICQNVLQQENDEEFYQIQLSDIKIENLNNMEHFITWQNLYVCQCGTIYNKN</sequence>
<dbReference type="AlphaFoldDB" id="A0A9P0IW53"/>
<evidence type="ECO:0000313" key="3">
    <source>
        <dbReference type="Proteomes" id="UP001154329"/>
    </source>
</evidence>
<keyword evidence="3" id="KW-1185">Reference proteome</keyword>
<dbReference type="EMBL" id="OU899035">
    <property type="protein sequence ID" value="CAH1720282.1"/>
    <property type="molecule type" value="Genomic_DNA"/>
</dbReference>
<feature type="coiled-coil region" evidence="1">
    <location>
        <begin position="34"/>
        <end position="61"/>
    </location>
</feature>
<dbReference type="OrthoDB" id="6623676at2759"/>
<gene>
    <name evidence="2" type="ORF">APHIGO_LOCUS3923</name>
</gene>
<proteinExistence type="predicted"/>
<evidence type="ECO:0000313" key="2">
    <source>
        <dbReference type="EMBL" id="CAH1720282.1"/>
    </source>
</evidence>
<keyword evidence="1" id="KW-0175">Coiled coil</keyword>
<protein>
    <submittedName>
        <fullName evidence="2">Uncharacterized protein</fullName>
    </submittedName>
</protein>
<reference evidence="2" key="1">
    <citation type="submission" date="2022-02" db="EMBL/GenBank/DDBJ databases">
        <authorList>
            <person name="King R."/>
        </authorList>
    </citation>
    <scope>NUCLEOTIDE SEQUENCE</scope>
</reference>
<reference evidence="2" key="2">
    <citation type="submission" date="2022-10" db="EMBL/GenBank/DDBJ databases">
        <authorList>
            <consortium name="ENA_rothamsted_submissions"/>
            <consortium name="culmorum"/>
            <person name="King R."/>
        </authorList>
    </citation>
    <scope>NUCLEOTIDE SEQUENCE</scope>
</reference>